<feature type="domain" description="PPM-type phosphatase" evidence="1">
    <location>
        <begin position="20"/>
        <end position="262"/>
    </location>
</feature>
<dbReference type="SMART" id="SM00332">
    <property type="entry name" value="PP2Cc"/>
    <property type="match status" value="1"/>
</dbReference>
<reference evidence="3" key="1">
    <citation type="submission" date="2016-10" db="EMBL/GenBank/DDBJ databases">
        <authorList>
            <person name="Varghese N."/>
            <person name="Submissions S."/>
        </authorList>
    </citation>
    <scope>NUCLEOTIDE SEQUENCE [LARGE SCALE GENOMIC DNA]</scope>
    <source>
        <strain evidence="3">GAS369</strain>
    </source>
</reference>
<evidence type="ECO:0000313" key="3">
    <source>
        <dbReference type="Proteomes" id="UP000243904"/>
    </source>
</evidence>
<dbReference type="SUPFAM" id="SSF81606">
    <property type="entry name" value="PP2C-like"/>
    <property type="match status" value="1"/>
</dbReference>
<dbReference type="PROSITE" id="PS51746">
    <property type="entry name" value="PPM_2"/>
    <property type="match status" value="1"/>
</dbReference>
<keyword evidence="3" id="KW-1185">Reference proteome</keyword>
<organism evidence="2 3">
    <name type="scientific">Bradyrhizobium canariense</name>
    <dbReference type="NCBI Taxonomy" id="255045"/>
    <lineage>
        <taxon>Bacteria</taxon>
        <taxon>Pseudomonadati</taxon>
        <taxon>Pseudomonadota</taxon>
        <taxon>Alphaproteobacteria</taxon>
        <taxon>Hyphomicrobiales</taxon>
        <taxon>Nitrobacteraceae</taxon>
        <taxon>Bradyrhizobium</taxon>
    </lineage>
</organism>
<dbReference type="Pfam" id="PF13672">
    <property type="entry name" value="PP2C_2"/>
    <property type="match status" value="1"/>
</dbReference>
<gene>
    <name evidence="2" type="ORF">SAMN05444158_4860</name>
</gene>
<evidence type="ECO:0000259" key="1">
    <source>
        <dbReference type="PROSITE" id="PS51746"/>
    </source>
</evidence>
<dbReference type="EMBL" id="LT629750">
    <property type="protein sequence ID" value="SDT21828.1"/>
    <property type="molecule type" value="Genomic_DNA"/>
</dbReference>
<proteinExistence type="predicted"/>
<dbReference type="PANTHER" id="PTHR47992">
    <property type="entry name" value="PROTEIN PHOSPHATASE"/>
    <property type="match status" value="1"/>
</dbReference>
<dbReference type="InterPro" id="IPR001932">
    <property type="entry name" value="PPM-type_phosphatase-like_dom"/>
</dbReference>
<evidence type="ECO:0000313" key="2">
    <source>
        <dbReference type="EMBL" id="SDT21828.1"/>
    </source>
</evidence>
<dbReference type="CDD" id="cd00143">
    <property type="entry name" value="PP2Cc"/>
    <property type="match status" value="1"/>
</dbReference>
<accession>A0A1H1YJW7</accession>
<dbReference type="Gene3D" id="3.60.40.10">
    <property type="entry name" value="PPM-type phosphatase domain"/>
    <property type="match status" value="1"/>
</dbReference>
<dbReference type="AlphaFoldDB" id="A0A1H1YJW7"/>
<dbReference type="InterPro" id="IPR015655">
    <property type="entry name" value="PP2C"/>
</dbReference>
<name>A0A1H1YJW7_9BRAD</name>
<dbReference type="GO" id="GO:0004722">
    <property type="term" value="F:protein serine/threonine phosphatase activity"/>
    <property type="evidence" value="ECO:0007669"/>
    <property type="project" value="InterPro"/>
</dbReference>
<sequence length="269" mass="28449">MARPSDLRRSNDYMSMMGWTIATFTHRGRVRPANEDTIAIDTRILTGDMSTPVVMTTPGNGCLLMVADGMGGHAQGAMASRAVLDYLVAAADRISNPESCAAAIEEANQHLYALMQQHEAALGMGSTLVGAFLSPTALLTFNVGDSRCYLFSAGRLIQLSHDDVADEGSNRSGHRRSHAITQALGGSSFPIAIEPHINVDAPLKPEETLLLCTDGLTDMVADDSIAHALNAANDPIRAVRHLAGKAFAAGARDNVSLVVARHCNARGSS</sequence>
<dbReference type="Proteomes" id="UP000243904">
    <property type="component" value="Chromosome I"/>
</dbReference>
<dbReference type="InterPro" id="IPR036457">
    <property type="entry name" value="PPM-type-like_dom_sf"/>
</dbReference>
<protein>
    <submittedName>
        <fullName evidence="2">Protein phosphatase</fullName>
    </submittedName>
</protein>
<dbReference type="SMART" id="SM00331">
    <property type="entry name" value="PP2C_SIG"/>
    <property type="match status" value="1"/>
</dbReference>